<feature type="compositionally biased region" description="Low complexity" evidence="4">
    <location>
        <begin position="8"/>
        <end position="25"/>
    </location>
</feature>
<dbReference type="Pfam" id="PF00905">
    <property type="entry name" value="Transpeptidase"/>
    <property type="match status" value="1"/>
</dbReference>
<dbReference type="OrthoDB" id="9789078at2"/>
<dbReference type="RefSeq" id="WP_147925246.1">
    <property type="nucleotide sequence ID" value="NZ_VKAC01000002.1"/>
</dbReference>
<dbReference type="InterPro" id="IPR036138">
    <property type="entry name" value="PBP_dimer_sf"/>
</dbReference>
<name>A0A5C8ZIC2_9ACTN</name>
<evidence type="ECO:0000313" key="8">
    <source>
        <dbReference type="Proteomes" id="UP000321234"/>
    </source>
</evidence>
<evidence type="ECO:0000259" key="5">
    <source>
        <dbReference type="Pfam" id="PF00905"/>
    </source>
</evidence>
<dbReference type="PANTHER" id="PTHR30627:SF1">
    <property type="entry name" value="PEPTIDOGLYCAN D,D-TRANSPEPTIDASE FTSI"/>
    <property type="match status" value="1"/>
</dbReference>
<dbReference type="Proteomes" id="UP000321234">
    <property type="component" value="Unassembled WGS sequence"/>
</dbReference>
<dbReference type="GO" id="GO:0005886">
    <property type="term" value="C:plasma membrane"/>
    <property type="evidence" value="ECO:0007669"/>
    <property type="project" value="TreeGrafter"/>
</dbReference>
<dbReference type="InterPro" id="IPR050515">
    <property type="entry name" value="Beta-lactam/transpept"/>
</dbReference>
<dbReference type="SUPFAM" id="SSF56519">
    <property type="entry name" value="Penicillin binding protein dimerisation domain"/>
    <property type="match status" value="1"/>
</dbReference>
<comment type="similarity">
    <text evidence="2">Belongs to the transpeptidase family.</text>
</comment>
<dbReference type="GO" id="GO:0071555">
    <property type="term" value="P:cell wall organization"/>
    <property type="evidence" value="ECO:0007669"/>
    <property type="project" value="TreeGrafter"/>
</dbReference>
<comment type="caution">
    <text evidence="7">The sequence shown here is derived from an EMBL/GenBank/DDBJ whole genome shotgun (WGS) entry which is preliminary data.</text>
</comment>
<protein>
    <submittedName>
        <fullName evidence="7">Penicillin-binding protein 2</fullName>
    </submittedName>
</protein>
<feature type="domain" description="Penicillin-binding protein dimerisation" evidence="6">
    <location>
        <begin position="89"/>
        <end position="250"/>
    </location>
</feature>
<keyword evidence="3" id="KW-0472">Membrane</keyword>
<reference evidence="7 8" key="1">
    <citation type="submission" date="2019-07" db="EMBL/GenBank/DDBJ databases">
        <title>Quadrisphaera sp. strain DD2A genome sequencing and assembly.</title>
        <authorList>
            <person name="Kim I."/>
        </authorList>
    </citation>
    <scope>NUCLEOTIDE SEQUENCE [LARGE SCALE GENOMIC DNA]</scope>
    <source>
        <strain evidence="7 8">DD2A</strain>
    </source>
</reference>
<feature type="domain" description="Penicillin-binding protein transpeptidase" evidence="5">
    <location>
        <begin position="296"/>
        <end position="604"/>
    </location>
</feature>
<evidence type="ECO:0000256" key="1">
    <source>
        <dbReference type="ARBA" id="ARBA00004370"/>
    </source>
</evidence>
<evidence type="ECO:0000256" key="2">
    <source>
        <dbReference type="ARBA" id="ARBA00007171"/>
    </source>
</evidence>
<keyword evidence="8" id="KW-1185">Reference proteome</keyword>
<dbReference type="EMBL" id="VKAC01000002">
    <property type="protein sequence ID" value="TXR57607.1"/>
    <property type="molecule type" value="Genomic_DNA"/>
</dbReference>
<organism evidence="7 8">
    <name type="scientific">Quadrisphaera setariae</name>
    <dbReference type="NCBI Taxonomy" id="2593304"/>
    <lineage>
        <taxon>Bacteria</taxon>
        <taxon>Bacillati</taxon>
        <taxon>Actinomycetota</taxon>
        <taxon>Actinomycetes</taxon>
        <taxon>Kineosporiales</taxon>
        <taxon>Kineosporiaceae</taxon>
        <taxon>Quadrisphaera</taxon>
    </lineage>
</organism>
<proteinExistence type="inferred from homology"/>
<dbReference type="InterPro" id="IPR001460">
    <property type="entry name" value="PCN-bd_Tpept"/>
</dbReference>
<dbReference type="AlphaFoldDB" id="A0A5C8ZIC2"/>
<dbReference type="GO" id="GO:0008658">
    <property type="term" value="F:penicillin binding"/>
    <property type="evidence" value="ECO:0007669"/>
    <property type="project" value="InterPro"/>
</dbReference>
<evidence type="ECO:0000259" key="6">
    <source>
        <dbReference type="Pfam" id="PF03717"/>
    </source>
</evidence>
<gene>
    <name evidence="7" type="ORF">FMM08_05200</name>
</gene>
<evidence type="ECO:0000256" key="4">
    <source>
        <dbReference type="SAM" id="MobiDB-lite"/>
    </source>
</evidence>
<dbReference type="SUPFAM" id="SSF56601">
    <property type="entry name" value="beta-lactamase/transpeptidase-like"/>
    <property type="match status" value="1"/>
</dbReference>
<evidence type="ECO:0000313" key="7">
    <source>
        <dbReference type="EMBL" id="TXR57607.1"/>
    </source>
</evidence>
<dbReference type="Gene3D" id="3.40.710.10">
    <property type="entry name" value="DD-peptidase/beta-lactamase superfamily"/>
    <property type="match status" value="1"/>
</dbReference>
<dbReference type="Gene3D" id="3.30.450.330">
    <property type="match status" value="1"/>
</dbReference>
<sequence length="628" mass="65751">MQRSTPGRPARPVRPARTPRPARAARPARRPTSRWAPRAGSPQRRTAALVVVLVLVAGVFTGRLVQLQVTDAGPLAERALGQRLAKDPLPALRGSITDRDGAVLAQDVERRDIEANPELFKGPSKRHPTLRTAADAAALLSPVLGVPEAELTALLTPRTHADGTPVLWTKLASGVTPAVRRQVQALAIPGLSSTRTDLRTYPAGTTAGNLVGYVSTDGAALAGIERSQDEVLRGTDGYRVYEKGAKGQKIPLADSLDVPAVDGRDVRLTIDADLQFYAQRAATAQAAATSAAWVSVVAMTKDGQVLALAESGSIDPADPGATPEAQRHNRSLEDVFEPGSTGKVITAAAAIEQGLATPETQLVVPDRMVLPGGREVIRDSHDHAPQKLTFAGVLAESSNVGTVMVGRQLTLQQRYDYLRAFGLGQKQLGLPGETRGLLDTPDTWDDDVRTPYVVLFGQGYAVNALQAAQVYATIANGGVRVPPRIIAGTTDASGAFVATPAPTGTRIVSPTTAAQVTSMLEGVVSSEGTGMNAAVPGFRVAGKTGTAQDLQASRKTGTAQYTASFIGMAPAEDPQIVVAVIVQHPDLAHHYGGVAAAPVFSDVMSYALAQQGIAPSGQPPSLVPLTWR</sequence>
<dbReference type="InterPro" id="IPR005311">
    <property type="entry name" value="PBP_dimer"/>
</dbReference>
<feature type="region of interest" description="Disordered" evidence="4">
    <location>
        <begin position="1"/>
        <end position="41"/>
    </location>
</feature>
<comment type="subcellular location">
    <subcellularLocation>
        <location evidence="1">Membrane</location>
    </subcellularLocation>
</comment>
<dbReference type="PANTHER" id="PTHR30627">
    <property type="entry name" value="PEPTIDOGLYCAN D,D-TRANSPEPTIDASE"/>
    <property type="match status" value="1"/>
</dbReference>
<dbReference type="Gene3D" id="3.90.1310.10">
    <property type="entry name" value="Penicillin-binding protein 2a (Domain 2)"/>
    <property type="match status" value="1"/>
</dbReference>
<dbReference type="InterPro" id="IPR012338">
    <property type="entry name" value="Beta-lactam/transpept-like"/>
</dbReference>
<dbReference type="Pfam" id="PF03717">
    <property type="entry name" value="PBP_dimer"/>
    <property type="match status" value="1"/>
</dbReference>
<accession>A0A5C8ZIC2</accession>
<evidence type="ECO:0000256" key="3">
    <source>
        <dbReference type="ARBA" id="ARBA00023136"/>
    </source>
</evidence>